<dbReference type="AlphaFoldDB" id="A0A9Q1K0E7"/>
<gene>
    <name evidence="1" type="ORF">Cgig2_025318</name>
</gene>
<accession>A0A9Q1K0E7</accession>
<organism evidence="1 2">
    <name type="scientific">Carnegiea gigantea</name>
    <dbReference type="NCBI Taxonomy" id="171969"/>
    <lineage>
        <taxon>Eukaryota</taxon>
        <taxon>Viridiplantae</taxon>
        <taxon>Streptophyta</taxon>
        <taxon>Embryophyta</taxon>
        <taxon>Tracheophyta</taxon>
        <taxon>Spermatophyta</taxon>
        <taxon>Magnoliopsida</taxon>
        <taxon>eudicotyledons</taxon>
        <taxon>Gunneridae</taxon>
        <taxon>Pentapetalae</taxon>
        <taxon>Caryophyllales</taxon>
        <taxon>Cactineae</taxon>
        <taxon>Cactaceae</taxon>
        <taxon>Cactoideae</taxon>
        <taxon>Echinocereeae</taxon>
        <taxon>Carnegiea</taxon>
    </lineage>
</organism>
<dbReference type="OrthoDB" id="5835829at2759"/>
<dbReference type="EMBL" id="JAKOGI010000495">
    <property type="protein sequence ID" value="KAJ8434178.1"/>
    <property type="molecule type" value="Genomic_DNA"/>
</dbReference>
<evidence type="ECO:0000313" key="1">
    <source>
        <dbReference type="EMBL" id="KAJ8434178.1"/>
    </source>
</evidence>
<protein>
    <submittedName>
        <fullName evidence="1">Uncharacterized protein</fullName>
    </submittedName>
</protein>
<evidence type="ECO:0000313" key="2">
    <source>
        <dbReference type="Proteomes" id="UP001153076"/>
    </source>
</evidence>
<comment type="caution">
    <text evidence="1">The sequence shown here is derived from an EMBL/GenBank/DDBJ whole genome shotgun (WGS) entry which is preliminary data.</text>
</comment>
<name>A0A9Q1K0E7_9CARY</name>
<proteinExistence type="predicted"/>
<keyword evidence="2" id="KW-1185">Reference proteome</keyword>
<sequence length="170" mass="18891">METIFGDSATVGGDFVLINVFMLEGWSLSDVSLLLPMLSNILPPHRLSDNLNKSFHFFISNYKRLQQISLVGKIIGSWKKDELNLSPWPFTDPVTELLSVLIVGLQTLGFVGFDFSPPNGNFHEGVAKTTLILEVNYIQFIQVYVLAAKVDSSFSEQKIHRDGGIAPFDG</sequence>
<reference evidence="1" key="1">
    <citation type="submission" date="2022-04" db="EMBL/GenBank/DDBJ databases">
        <title>Carnegiea gigantea Genome sequencing and assembly v2.</title>
        <authorList>
            <person name="Copetti D."/>
            <person name="Sanderson M.J."/>
            <person name="Burquez A."/>
            <person name="Wojciechowski M.F."/>
        </authorList>
    </citation>
    <scope>NUCLEOTIDE SEQUENCE</scope>
    <source>
        <strain evidence="1">SGP5-SGP5p</strain>
        <tissue evidence="1">Aerial part</tissue>
    </source>
</reference>
<dbReference type="Proteomes" id="UP001153076">
    <property type="component" value="Unassembled WGS sequence"/>
</dbReference>